<reference evidence="1" key="1">
    <citation type="submission" date="2020-03" db="EMBL/GenBank/DDBJ databases">
        <authorList>
            <person name="Shneider M.M."/>
            <person name="Evseev P.V."/>
            <person name="Korzhenkov A.A."/>
            <person name="Toschakov S.V."/>
            <person name="Vo T."/>
            <person name="Ignatov A.N."/>
            <person name="Miroshnikov K.A."/>
        </authorList>
    </citation>
    <scope>NUCLEOTIDE SEQUENCE [LARGE SCALE GENOMIC DNA]</scope>
</reference>
<proteinExistence type="predicted"/>
<dbReference type="EMBL" id="MT210154">
    <property type="protein sequence ID" value="QIW89366.1"/>
    <property type="molecule type" value="Genomic_DNA"/>
</dbReference>
<sequence length="104" mass="11912">MSSPTQRSKALLESQGYRVEIVERYNSFVKRRFDLFGFIDLLAIKPGETVGVQTTSYSNLSARVKKIAEHENVDAVREAGWRILCHGWKKNAKGRWEVVVRDVS</sequence>
<evidence type="ECO:0000313" key="1">
    <source>
        <dbReference type="EMBL" id="QIW89366.1"/>
    </source>
</evidence>
<name>A0A6H0X5M7_9CAUD</name>
<gene>
    <name evidence="1" type="ORF">PPDBI_00007</name>
</gene>
<accession>A0A6H0X5M7</accession>
<organism evidence="1">
    <name type="scientific">Xanthomonas phage PPDBI</name>
    <dbReference type="NCBI Taxonomy" id="2723911"/>
    <lineage>
        <taxon>Viruses</taxon>
        <taxon>Duplodnaviria</taxon>
        <taxon>Heunggongvirae</taxon>
        <taxon>Uroviricota</taxon>
        <taxon>Caudoviricetes</taxon>
    </lineage>
</organism>
<protein>
    <submittedName>
        <fullName evidence="1">Uncharacterized protein</fullName>
    </submittedName>
</protein>